<name>A0A4D4KK53_9ACTN</name>
<keyword evidence="2" id="KW-1185">Reference proteome</keyword>
<organism evidence="1 2">
    <name type="scientific">Streptomyces antimycoticus</name>
    <dbReference type="NCBI Taxonomy" id="68175"/>
    <lineage>
        <taxon>Bacteria</taxon>
        <taxon>Bacillati</taxon>
        <taxon>Actinomycetota</taxon>
        <taxon>Actinomycetes</taxon>
        <taxon>Kitasatosporales</taxon>
        <taxon>Streptomycetaceae</taxon>
        <taxon>Streptomyces</taxon>
        <taxon>Streptomyces violaceusniger group</taxon>
    </lineage>
</organism>
<reference evidence="1 2" key="1">
    <citation type="journal article" date="2020" name="Int. J. Syst. Evol. Microbiol.">
        <title>Reclassification of Streptomyces castelarensis and Streptomyces sporoclivatus as later heterotypic synonyms of Streptomyces antimycoticus.</title>
        <authorList>
            <person name="Komaki H."/>
            <person name="Tamura T."/>
        </authorList>
    </citation>
    <scope>NUCLEOTIDE SEQUENCE [LARGE SCALE GENOMIC DNA]</scope>
    <source>
        <strain evidence="1 2">NBRC 12839</strain>
    </source>
</reference>
<sequence length="120" mass="12767">MAAVTPAPGKLPVEYDNGLGQISKPLDQIRERTFVSATGTITRIASSGPASAVRATIVVTGPAGDTAYCSLDADTRRNYSASLREGARVMVRGTVRYLPDNRPVIDVLAVHDLDRQITAL</sequence>
<comment type="caution">
    <text evidence="1">The sequence shown here is derived from an EMBL/GenBank/DDBJ whole genome shotgun (WGS) entry which is preliminary data.</text>
</comment>
<protein>
    <submittedName>
        <fullName evidence="1">Uncharacterized protein</fullName>
    </submittedName>
</protein>
<dbReference type="EMBL" id="BJHV01000003">
    <property type="protein sequence ID" value="GDY49335.1"/>
    <property type="molecule type" value="Genomic_DNA"/>
</dbReference>
<dbReference type="Proteomes" id="UP000299290">
    <property type="component" value="Unassembled WGS sequence"/>
</dbReference>
<evidence type="ECO:0000313" key="2">
    <source>
        <dbReference type="Proteomes" id="UP000299290"/>
    </source>
</evidence>
<accession>A0A4D4KK53</accession>
<gene>
    <name evidence="1" type="ORF">SANT12839_102170</name>
</gene>
<evidence type="ECO:0000313" key="1">
    <source>
        <dbReference type="EMBL" id="GDY49335.1"/>
    </source>
</evidence>
<dbReference type="RefSeq" id="WP_137970662.1">
    <property type="nucleotide sequence ID" value="NZ_BJHV01000003.1"/>
</dbReference>
<dbReference type="AlphaFoldDB" id="A0A4D4KK53"/>
<proteinExistence type="predicted"/>